<dbReference type="RefSeq" id="WP_092525482.1">
    <property type="nucleotide sequence ID" value="NZ_FNKO01000002.1"/>
</dbReference>
<keyword evidence="4" id="KW-1185">Reference proteome</keyword>
<evidence type="ECO:0000256" key="1">
    <source>
        <dbReference type="SAM" id="MobiDB-lite"/>
    </source>
</evidence>
<name>A0A1H1G3R1_9ACTN</name>
<protein>
    <submittedName>
        <fullName evidence="3">Uncharacterized protein</fullName>
    </submittedName>
</protein>
<gene>
    <name evidence="3" type="ORF">SAMN04489718_3402</name>
</gene>
<dbReference type="EMBL" id="FNKO01000002">
    <property type="protein sequence ID" value="SDR07821.1"/>
    <property type="molecule type" value="Genomic_DNA"/>
</dbReference>
<feature type="compositionally biased region" description="Basic and acidic residues" evidence="1">
    <location>
        <begin position="199"/>
        <end position="208"/>
    </location>
</feature>
<dbReference type="STRING" id="995062.SAMN04489718_3402"/>
<keyword evidence="2" id="KW-1133">Transmembrane helix</keyword>
<reference evidence="4" key="1">
    <citation type="submission" date="2016-10" db="EMBL/GenBank/DDBJ databases">
        <authorList>
            <person name="Varghese N."/>
            <person name="Submissions S."/>
        </authorList>
    </citation>
    <scope>NUCLEOTIDE SEQUENCE [LARGE SCALE GENOMIC DNA]</scope>
    <source>
        <strain evidence="4">DSM 45459</strain>
    </source>
</reference>
<dbReference type="AlphaFoldDB" id="A0A1H1G3R1"/>
<keyword evidence="2" id="KW-0812">Transmembrane</keyword>
<feature type="compositionally biased region" description="Basic and acidic residues" evidence="1">
    <location>
        <begin position="274"/>
        <end position="294"/>
    </location>
</feature>
<dbReference type="OrthoDB" id="5176791at2"/>
<feature type="region of interest" description="Disordered" evidence="1">
    <location>
        <begin position="1"/>
        <end position="20"/>
    </location>
</feature>
<evidence type="ECO:0000313" key="4">
    <source>
        <dbReference type="Proteomes" id="UP000199301"/>
    </source>
</evidence>
<feature type="transmembrane region" description="Helical" evidence="2">
    <location>
        <begin position="307"/>
        <end position="330"/>
    </location>
</feature>
<proteinExistence type="predicted"/>
<accession>A0A1H1G3R1</accession>
<feature type="compositionally biased region" description="Low complexity" evidence="1">
    <location>
        <begin position="209"/>
        <end position="220"/>
    </location>
</feature>
<feature type="compositionally biased region" description="Low complexity" evidence="1">
    <location>
        <begin position="168"/>
        <end position="180"/>
    </location>
</feature>
<feature type="region of interest" description="Disordered" evidence="1">
    <location>
        <begin position="165"/>
        <end position="305"/>
    </location>
</feature>
<evidence type="ECO:0000313" key="3">
    <source>
        <dbReference type="EMBL" id="SDR07821.1"/>
    </source>
</evidence>
<sequence length="334" mass="34213">MSSEHDRERAASHRSRGPAAGLRGAALPVVSAVLLAGGLAGAGAAAASSSPVAIGTCTEDVSSDTPGQRIVAAPTALDAKVEQAALLVFPFQFERAERIRKQFLESEPVELGSVTGQEQEFSGRDLAEALAPEITALPAVGDAGEAMNFHVGNLAAVGCLGGVSVPGQEQPGTSQPSTSPSEPPPSSAPEPTETDAPSGEERSGDGRSGEQSSGQQRSSSPAPRTDDSTPGGTTPNHPPGPAEHVNPSDYAYVPGSLPPWSDTRFGEAPGGRAETGELRSDEKHDQQDRVREAGSAEALPSETGKRVALPVLLAAISLAGVTSALIRTWVLRRT</sequence>
<organism evidence="3 4">
    <name type="scientific">Actinopolyspora saharensis</name>
    <dbReference type="NCBI Taxonomy" id="995062"/>
    <lineage>
        <taxon>Bacteria</taxon>
        <taxon>Bacillati</taxon>
        <taxon>Actinomycetota</taxon>
        <taxon>Actinomycetes</taxon>
        <taxon>Actinopolysporales</taxon>
        <taxon>Actinopolysporaceae</taxon>
        <taxon>Actinopolyspora</taxon>
    </lineage>
</organism>
<keyword evidence="2" id="KW-0472">Membrane</keyword>
<feature type="compositionally biased region" description="Basic and acidic residues" evidence="1">
    <location>
        <begin position="1"/>
        <end position="11"/>
    </location>
</feature>
<evidence type="ECO:0000256" key="2">
    <source>
        <dbReference type="SAM" id="Phobius"/>
    </source>
</evidence>
<dbReference type="Proteomes" id="UP000199301">
    <property type="component" value="Unassembled WGS sequence"/>
</dbReference>